<gene>
    <name evidence="1" type="ORF">FKW77_003853</name>
</gene>
<dbReference type="OrthoDB" id="2679825at2759"/>
<name>A0A517LPZ5_9PEZI</name>
<protein>
    <submittedName>
        <fullName evidence="1">Uncharacterized protein</fullName>
    </submittedName>
</protein>
<proteinExistence type="predicted"/>
<reference evidence="1 2" key="1">
    <citation type="submission" date="2019-07" db="EMBL/GenBank/DDBJ databases">
        <title>Finished genome of Venturia effusa.</title>
        <authorList>
            <person name="Young C.A."/>
            <person name="Cox M.P."/>
            <person name="Ganley A.R.D."/>
            <person name="David W.J."/>
        </authorList>
    </citation>
    <scope>NUCLEOTIDE SEQUENCE [LARGE SCALE GENOMIC DNA]</scope>
    <source>
        <strain evidence="2">albino</strain>
    </source>
</reference>
<evidence type="ECO:0000313" key="1">
    <source>
        <dbReference type="EMBL" id="QDS77699.1"/>
    </source>
</evidence>
<dbReference type="AlphaFoldDB" id="A0A517LPZ5"/>
<organism evidence="1 2">
    <name type="scientific">Venturia effusa</name>
    <dbReference type="NCBI Taxonomy" id="50376"/>
    <lineage>
        <taxon>Eukaryota</taxon>
        <taxon>Fungi</taxon>
        <taxon>Dikarya</taxon>
        <taxon>Ascomycota</taxon>
        <taxon>Pezizomycotina</taxon>
        <taxon>Dothideomycetes</taxon>
        <taxon>Pleosporomycetidae</taxon>
        <taxon>Venturiales</taxon>
        <taxon>Venturiaceae</taxon>
        <taxon>Venturia</taxon>
    </lineage>
</organism>
<keyword evidence="2" id="KW-1185">Reference proteome</keyword>
<sequence length="182" mass="20438">MPSDKHRLYIALYARSGAPKMPGGEDKYHWAFIIGPKTESKNATGRRCHAKEAMQIVAGAPQNVWEYEDRPISLYPSSAILVRMMIGKIVDEARLRDVFDSTPIRAGHVGWNCVSWIQEALGQAAQDNKALGTCRTDWNFVRDTVMWYVAKKAADHRFDGEGDFDLGKVPTWDAIEGRELVG</sequence>
<accession>A0A517LPZ5</accession>
<dbReference type="EMBL" id="CP042202">
    <property type="protein sequence ID" value="QDS77699.1"/>
    <property type="molecule type" value="Genomic_DNA"/>
</dbReference>
<dbReference type="Pfam" id="PF21858">
    <property type="entry name" value="DUF6914"/>
    <property type="match status" value="1"/>
</dbReference>
<dbReference type="Proteomes" id="UP000316270">
    <property type="component" value="Chromosome 18"/>
</dbReference>
<dbReference type="InterPro" id="IPR054208">
    <property type="entry name" value="DUF6914"/>
</dbReference>
<evidence type="ECO:0000313" key="2">
    <source>
        <dbReference type="Proteomes" id="UP000316270"/>
    </source>
</evidence>